<reference evidence="1 2" key="1">
    <citation type="submission" date="2015-11" db="EMBL/GenBank/DDBJ databases">
        <title>Genomic analysis of 38 Legionella species identifies large and diverse effector repertoires.</title>
        <authorList>
            <person name="Burstein D."/>
            <person name="Amaro F."/>
            <person name="Zusman T."/>
            <person name="Lifshitz Z."/>
            <person name="Cohen O."/>
            <person name="Gilbert J.A."/>
            <person name="Pupko T."/>
            <person name="Shuman H.A."/>
            <person name="Segal G."/>
        </authorList>
    </citation>
    <scope>NUCLEOTIDE SEQUENCE [LARGE SCALE GENOMIC DNA]</scope>
    <source>
        <strain evidence="1 2">SE-32A-C8</strain>
    </source>
</reference>
<dbReference type="STRING" id="448.Lery_0898"/>
<dbReference type="PATRIC" id="fig|448.7.peg.939"/>
<sequence>MMVKELIEKRVISFSVKTQAINYAESHKILNHEVPLPLTHFFDRLAQVESFSQDEFNAFFAELAALEKSHAALHDFFIGLVKAMAVSYYLSIESTINNLIQQIETNVQQGLPLPVRRDSDWQPFLPLLNYLLLTQEPRLQLLHSTPSMDFPGQTPYANQIIQYDLVFAFNALALCHAFLTHPSYQQWDLMKPILPPGYKKTTKNMTNRNEYYPYKKMFKIHAGRVGDTFFYATNGKKIRCTKLQSRRYFNPDKGNNLPSHP</sequence>
<dbReference type="AlphaFoldDB" id="A0A0W0TSJ5"/>
<protein>
    <submittedName>
        <fullName evidence="1">Uncharacterized protein</fullName>
    </submittedName>
</protein>
<evidence type="ECO:0000313" key="2">
    <source>
        <dbReference type="Proteomes" id="UP000054773"/>
    </source>
</evidence>
<accession>A0A0W0TSJ5</accession>
<keyword evidence="2" id="KW-1185">Reference proteome</keyword>
<name>A0A0W0TSJ5_LEGER</name>
<dbReference type="Proteomes" id="UP000054773">
    <property type="component" value="Unassembled WGS sequence"/>
</dbReference>
<evidence type="ECO:0000313" key="1">
    <source>
        <dbReference type="EMBL" id="KTC98430.1"/>
    </source>
</evidence>
<proteinExistence type="predicted"/>
<dbReference type="RefSeq" id="WP_058526068.1">
    <property type="nucleotide sequence ID" value="NZ_CAAAHY010000032.1"/>
</dbReference>
<organism evidence="1 2">
    <name type="scientific">Legionella erythra</name>
    <dbReference type="NCBI Taxonomy" id="448"/>
    <lineage>
        <taxon>Bacteria</taxon>
        <taxon>Pseudomonadati</taxon>
        <taxon>Pseudomonadota</taxon>
        <taxon>Gammaproteobacteria</taxon>
        <taxon>Legionellales</taxon>
        <taxon>Legionellaceae</taxon>
        <taxon>Legionella</taxon>
    </lineage>
</organism>
<dbReference type="EMBL" id="LNYA01000020">
    <property type="protein sequence ID" value="KTC98430.1"/>
    <property type="molecule type" value="Genomic_DNA"/>
</dbReference>
<comment type="caution">
    <text evidence="1">The sequence shown here is derived from an EMBL/GenBank/DDBJ whole genome shotgun (WGS) entry which is preliminary data.</text>
</comment>
<gene>
    <name evidence="1" type="ORF">Lery_0898</name>
</gene>